<keyword evidence="4" id="KW-1185">Reference proteome</keyword>
<dbReference type="InterPro" id="IPR046522">
    <property type="entry name" value="DUF6699"/>
</dbReference>
<feature type="domain" description="DUF6699" evidence="1">
    <location>
        <begin position="26"/>
        <end position="158"/>
    </location>
</feature>
<dbReference type="EMBL" id="LNZH02000143">
    <property type="protein sequence ID" value="OCB90010.1"/>
    <property type="molecule type" value="Genomic_DNA"/>
</dbReference>
<dbReference type="Pfam" id="PF20415">
    <property type="entry name" value="DUF6699"/>
    <property type="match status" value="1"/>
</dbReference>
<dbReference type="EMBL" id="LNZH02000143">
    <property type="protein sequence ID" value="OCB90011.1"/>
    <property type="molecule type" value="Genomic_DNA"/>
</dbReference>
<protein>
    <recommendedName>
        <fullName evidence="1">DUF6699 domain-containing protein</fullName>
    </recommendedName>
</protein>
<comment type="caution">
    <text evidence="2">The sequence shown here is derived from an EMBL/GenBank/DDBJ whole genome shotgun (WGS) entry which is preliminary data.</text>
</comment>
<evidence type="ECO:0000259" key="1">
    <source>
        <dbReference type="Pfam" id="PF20415"/>
    </source>
</evidence>
<evidence type="ECO:0000313" key="4">
    <source>
        <dbReference type="Proteomes" id="UP000757232"/>
    </source>
</evidence>
<sequence>MPQFRLHYALAFDAQSPHRYHVEPALLWDLRYPPEYARLASARDRRLSSSVTSQYATSPPVPIFRVTCGIFPYRNWTIEVHNSRGVTVGDVLNALYRELRHRVNSAEWNGAPRTHQARVAEAFYGRSRRSADPRHEQHAGVRRIDWLLKSTAFVGLTPSVERGYTWTLTTKRADK</sequence>
<accession>A0A9Q5I1K6</accession>
<name>A0A9Q5I1K6_SANBA</name>
<organism evidence="2 4">
    <name type="scientific">Sanghuangporus baumii</name>
    <name type="common">Phellinus baumii</name>
    <dbReference type="NCBI Taxonomy" id="108892"/>
    <lineage>
        <taxon>Eukaryota</taxon>
        <taxon>Fungi</taxon>
        <taxon>Dikarya</taxon>
        <taxon>Basidiomycota</taxon>
        <taxon>Agaricomycotina</taxon>
        <taxon>Agaricomycetes</taxon>
        <taxon>Hymenochaetales</taxon>
        <taxon>Hymenochaetaceae</taxon>
        <taxon>Sanghuangporus</taxon>
    </lineage>
</organism>
<dbReference type="Proteomes" id="UP000757232">
    <property type="component" value="Unassembled WGS sequence"/>
</dbReference>
<proteinExistence type="predicted"/>
<evidence type="ECO:0000313" key="3">
    <source>
        <dbReference type="EMBL" id="OCB90011.1"/>
    </source>
</evidence>
<dbReference type="AlphaFoldDB" id="A0A9Q5I1K6"/>
<evidence type="ECO:0000313" key="2">
    <source>
        <dbReference type="EMBL" id="OCB90010.1"/>
    </source>
</evidence>
<dbReference type="OrthoDB" id="3144234at2759"/>
<gene>
    <name evidence="2" type="ORF">A7U60_g2770</name>
    <name evidence="3" type="ORF">A7U60_g2771</name>
</gene>
<reference evidence="2" key="1">
    <citation type="submission" date="2016-06" db="EMBL/GenBank/DDBJ databases">
        <title>Draft Genome sequence of the fungus Inonotus baumii.</title>
        <authorList>
            <person name="Zhu H."/>
            <person name="Lin W."/>
        </authorList>
    </citation>
    <scope>NUCLEOTIDE SEQUENCE</scope>
    <source>
        <strain evidence="2">821</strain>
    </source>
</reference>